<keyword evidence="3" id="KW-0378">Hydrolase</keyword>
<dbReference type="PANTHER" id="PTHR47987">
    <property type="entry name" value="OS08G0249100 PROTEIN"/>
    <property type="match status" value="1"/>
</dbReference>
<evidence type="ECO:0000259" key="2">
    <source>
        <dbReference type="PROSITE" id="PS50011"/>
    </source>
</evidence>
<dbReference type="HOGENOM" id="CLU_000288_155_0_1"/>
<dbReference type="Gene3D" id="3.30.200.20">
    <property type="entry name" value="Phosphorylase Kinase, domain 1"/>
    <property type="match status" value="1"/>
</dbReference>
<dbReference type="AlphaFoldDB" id="G7J8I1"/>
<keyword evidence="3" id="KW-0418">Kinase</keyword>
<organism evidence="3 5">
    <name type="scientific">Medicago truncatula</name>
    <name type="common">Barrel medic</name>
    <name type="synonym">Medicago tribuloides</name>
    <dbReference type="NCBI Taxonomy" id="3880"/>
    <lineage>
        <taxon>Eukaryota</taxon>
        <taxon>Viridiplantae</taxon>
        <taxon>Streptophyta</taxon>
        <taxon>Embryophyta</taxon>
        <taxon>Tracheophyta</taxon>
        <taxon>Spermatophyta</taxon>
        <taxon>Magnoliopsida</taxon>
        <taxon>eudicotyledons</taxon>
        <taxon>Gunneridae</taxon>
        <taxon>Pentapetalae</taxon>
        <taxon>rosids</taxon>
        <taxon>fabids</taxon>
        <taxon>Fabales</taxon>
        <taxon>Fabaceae</taxon>
        <taxon>Papilionoideae</taxon>
        <taxon>50 kb inversion clade</taxon>
        <taxon>NPAAA clade</taxon>
        <taxon>Hologalegina</taxon>
        <taxon>IRL clade</taxon>
        <taxon>Trifolieae</taxon>
        <taxon>Medicago</taxon>
    </lineage>
</organism>
<dbReference type="ExpressionAtlas" id="G7J8I1">
    <property type="expression patterns" value="differential"/>
</dbReference>
<dbReference type="GO" id="GO:0004672">
    <property type="term" value="F:protein kinase activity"/>
    <property type="evidence" value="ECO:0000318"/>
    <property type="project" value="GO_Central"/>
</dbReference>
<dbReference type="Pfam" id="PF00069">
    <property type="entry name" value="Pkinase"/>
    <property type="match status" value="1"/>
</dbReference>
<dbReference type="CDD" id="cd00293">
    <property type="entry name" value="USP-like"/>
    <property type="match status" value="1"/>
</dbReference>
<dbReference type="STRING" id="3880.G7J8I1"/>
<feature type="compositionally biased region" description="Basic and acidic residues" evidence="1">
    <location>
        <begin position="172"/>
        <end position="187"/>
    </location>
</feature>
<proteinExistence type="predicted"/>
<dbReference type="GO" id="GO:0010476">
    <property type="term" value="P:gibberellin mediated signaling pathway"/>
    <property type="evidence" value="ECO:0000318"/>
    <property type="project" value="GO_Central"/>
</dbReference>
<dbReference type="InterPro" id="IPR000719">
    <property type="entry name" value="Prot_kinase_dom"/>
</dbReference>
<protein>
    <submittedName>
        <fullName evidence="3">Adenine nucleotide alpha hydrolase-like domain kinase</fullName>
    </submittedName>
</protein>
<dbReference type="eggNOG" id="KOG1187">
    <property type="taxonomic scope" value="Eukaryota"/>
</dbReference>
<dbReference type="OrthoDB" id="654677at2759"/>
<feature type="domain" description="Protein kinase" evidence="2">
    <location>
        <begin position="276"/>
        <end position="557"/>
    </location>
</feature>
<dbReference type="GO" id="GO:0005886">
    <property type="term" value="C:plasma membrane"/>
    <property type="evidence" value="ECO:0000318"/>
    <property type="project" value="GO_Central"/>
</dbReference>
<dbReference type="OMA" id="NIRQVRF"/>
<name>G7J8I1_MEDTR</name>
<dbReference type="GO" id="GO:0005524">
    <property type="term" value="F:ATP binding"/>
    <property type="evidence" value="ECO:0007669"/>
    <property type="project" value="InterPro"/>
</dbReference>
<reference evidence="3 5" key="1">
    <citation type="journal article" date="2011" name="Nature">
        <title>The Medicago genome provides insight into the evolution of rhizobial symbioses.</title>
        <authorList>
            <person name="Young N.D."/>
            <person name="Debelle F."/>
            <person name="Oldroyd G.E."/>
            <person name="Geurts R."/>
            <person name="Cannon S.B."/>
            <person name="Udvardi M.K."/>
            <person name="Benedito V.A."/>
            <person name="Mayer K.F."/>
            <person name="Gouzy J."/>
            <person name="Schoof H."/>
            <person name="Van de Peer Y."/>
            <person name="Proost S."/>
            <person name="Cook D.R."/>
            <person name="Meyers B.C."/>
            <person name="Spannagl M."/>
            <person name="Cheung F."/>
            <person name="De Mita S."/>
            <person name="Krishnakumar V."/>
            <person name="Gundlach H."/>
            <person name="Zhou S."/>
            <person name="Mudge J."/>
            <person name="Bharti A.K."/>
            <person name="Murray J.D."/>
            <person name="Naoumkina M.A."/>
            <person name="Rosen B."/>
            <person name="Silverstein K.A."/>
            <person name="Tang H."/>
            <person name="Rombauts S."/>
            <person name="Zhao P.X."/>
            <person name="Zhou P."/>
            <person name="Barbe V."/>
            <person name="Bardou P."/>
            <person name="Bechner M."/>
            <person name="Bellec A."/>
            <person name="Berger A."/>
            <person name="Berges H."/>
            <person name="Bidwell S."/>
            <person name="Bisseling T."/>
            <person name="Choisne N."/>
            <person name="Couloux A."/>
            <person name="Denny R."/>
            <person name="Deshpande S."/>
            <person name="Dai X."/>
            <person name="Doyle J.J."/>
            <person name="Dudez A.M."/>
            <person name="Farmer A.D."/>
            <person name="Fouteau S."/>
            <person name="Franken C."/>
            <person name="Gibelin C."/>
            <person name="Gish J."/>
            <person name="Goldstein S."/>
            <person name="Gonzalez A.J."/>
            <person name="Green P.J."/>
            <person name="Hallab A."/>
            <person name="Hartog M."/>
            <person name="Hua A."/>
            <person name="Humphray S.J."/>
            <person name="Jeong D.H."/>
            <person name="Jing Y."/>
            <person name="Jocker A."/>
            <person name="Kenton S.M."/>
            <person name="Kim D.J."/>
            <person name="Klee K."/>
            <person name="Lai H."/>
            <person name="Lang C."/>
            <person name="Lin S."/>
            <person name="Macmil S.L."/>
            <person name="Magdelenat G."/>
            <person name="Matthews L."/>
            <person name="McCorrison J."/>
            <person name="Monaghan E.L."/>
            <person name="Mun J.H."/>
            <person name="Najar F.Z."/>
            <person name="Nicholson C."/>
            <person name="Noirot C."/>
            <person name="O'Bleness M."/>
            <person name="Paule C.R."/>
            <person name="Poulain J."/>
            <person name="Prion F."/>
            <person name="Qin B."/>
            <person name="Qu C."/>
            <person name="Retzel E.F."/>
            <person name="Riddle C."/>
            <person name="Sallet E."/>
            <person name="Samain S."/>
            <person name="Samson N."/>
            <person name="Sanders I."/>
            <person name="Saurat O."/>
            <person name="Scarpelli C."/>
            <person name="Schiex T."/>
            <person name="Segurens B."/>
            <person name="Severin A.J."/>
            <person name="Sherrier D.J."/>
            <person name="Shi R."/>
            <person name="Sims S."/>
            <person name="Singer S.R."/>
            <person name="Sinharoy S."/>
            <person name="Sterck L."/>
            <person name="Viollet A."/>
            <person name="Wang B.B."/>
            <person name="Wang K."/>
            <person name="Wang M."/>
            <person name="Wang X."/>
            <person name="Warfsmann J."/>
            <person name="Weissenbach J."/>
            <person name="White D.D."/>
            <person name="White J.D."/>
            <person name="Wiley G.B."/>
            <person name="Wincker P."/>
            <person name="Xing Y."/>
            <person name="Yang L."/>
            <person name="Yao Z."/>
            <person name="Ying F."/>
            <person name="Zhai J."/>
            <person name="Zhou L."/>
            <person name="Zuber A."/>
            <person name="Denarie J."/>
            <person name="Dixon R.A."/>
            <person name="May G.D."/>
            <person name="Schwartz D.C."/>
            <person name="Rogers J."/>
            <person name="Quetier F."/>
            <person name="Town C.D."/>
            <person name="Roe B.A."/>
        </authorList>
    </citation>
    <scope>NUCLEOTIDE SEQUENCE [LARGE SCALE GENOMIC DNA]</scope>
    <source>
        <strain evidence="3">A17</strain>
        <strain evidence="4 5">cv. Jemalong A17</strain>
    </source>
</reference>
<dbReference type="PROSITE" id="PS50011">
    <property type="entry name" value="PROTEIN_KINASE_DOM"/>
    <property type="match status" value="1"/>
</dbReference>
<dbReference type="SMART" id="SM00220">
    <property type="entry name" value="S_TKc"/>
    <property type="match status" value="1"/>
</dbReference>
<reference evidence="3 5" key="2">
    <citation type="journal article" date="2014" name="BMC Genomics">
        <title>An improved genome release (version Mt4.0) for the model legume Medicago truncatula.</title>
        <authorList>
            <person name="Tang H."/>
            <person name="Krishnakumar V."/>
            <person name="Bidwell S."/>
            <person name="Rosen B."/>
            <person name="Chan A."/>
            <person name="Zhou S."/>
            <person name="Gentzbittel L."/>
            <person name="Childs K.L."/>
            <person name="Yandell M."/>
            <person name="Gundlach H."/>
            <person name="Mayer K.F."/>
            <person name="Schwartz D.C."/>
            <person name="Town C.D."/>
        </authorList>
    </citation>
    <scope>GENOME REANNOTATION</scope>
    <source>
        <strain evidence="4 5">cv. Jemalong A17</strain>
    </source>
</reference>
<dbReference type="Proteomes" id="UP000002051">
    <property type="component" value="Chromosome 3"/>
</dbReference>
<dbReference type="FunFam" id="1.10.510.10:FF:000284">
    <property type="entry name" value="Putative receptor-like serine/threonine-protein kinase"/>
    <property type="match status" value="1"/>
</dbReference>
<keyword evidence="3" id="KW-0808">Transferase</keyword>
<dbReference type="KEGG" id="mtr:11434860"/>
<dbReference type="SUPFAM" id="SSF56112">
    <property type="entry name" value="Protein kinase-like (PK-like)"/>
    <property type="match status" value="1"/>
</dbReference>
<dbReference type="GO" id="GO:0016787">
    <property type="term" value="F:hydrolase activity"/>
    <property type="evidence" value="ECO:0007669"/>
    <property type="project" value="UniProtKB-KW"/>
</dbReference>
<dbReference type="EnsemblPlants" id="AES74290">
    <property type="protein sequence ID" value="AES74290"/>
    <property type="gene ID" value="MTR_3g117850"/>
</dbReference>
<dbReference type="InterPro" id="IPR011009">
    <property type="entry name" value="Kinase-like_dom_sf"/>
</dbReference>
<gene>
    <name evidence="4" type="primary">11434860</name>
    <name evidence="3" type="ordered locus">MTR_3g117850</name>
</gene>
<accession>G7J8I1</accession>
<reference evidence="4" key="3">
    <citation type="submission" date="2015-04" db="UniProtKB">
        <authorList>
            <consortium name="EnsemblPlants"/>
        </authorList>
    </citation>
    <scope>IDENTIFICATION</scope>
    <source>
        <strain evidence="4">cv. Jemalong A17</strain>
    </source>
</reference>
<dbReference type="Gene3D" id="1.10.510.10">
    <property type="entry name" value="Transferase(Phosphotransferase) domain 1"/>
    <property type="match status" value="1"/>
</dbReference>
<dbReference type="FunFam" id="3.30.200.20:FF:000268">
    <property type="entry name" value="probable receptor-like serine/threonine-protein kinase At5g57670"/>
    <property type="match status" value="1"/>
</dbReference>
<keyword evidence="5" id="KW-1185">Reference proteome</keyword>
<evidence type="ECO:0000313" key="5">
    <source>
        <dbReference type="Proteomes" id="UP000002051"/>
    </source>
</evidence>
<dbReference type="InterPro" id="IPR008271">
    <property type="entry name" value="Ser/Thr_kinase_AS"/>
</dbReference>
<evidence type="ECO:0000256" key="1">
    <source>
        <dbReference type="SAM" id="MobiDB-lite"/>
    </source>
</evidence>
<dbReference type="PaxDb" id="3880-AES74290"/>
<evidence type="ECO:0000313" key="3">
    <source>
        <dbReference type="EMBL" id="AES74290.1"/>
    </source>
</evidence>
<sequence length="623" mass="69634">MTVKERCVLVGIRIDRHGSRQLLNWAIAKVAQPRDYVIAIHVVTTPDHVSESKALVDDYLEVYQGLCDAKKVSLSGHILTGTTFRNILIREAKNRAAIALVVGGGASTAKYCAKRLPGSTNVIGIQGARIVFQRCTDNKQLIGGIIEDPRPSLISTVVQSASGTDHSENEDEKSKSQEGNRKWEEETFKGEMKVSSRLSTSQKLGWPLLRRMHTEISRDMSVVQWVMNLPDRSTHKYNNNRHSSSQIEGQSYKNVISFSSCKWFIFEVLNSCTCQFSSENVIGIGGSNRVYRGTLPDGKPVAIKVMQSSKEAFKDFALEVEIMSSLNHPRIAPLLGICIRDETLISVYDYFPQGTLDQNLRGKNKDESMLTWEDRFKVAVGIGEALNYLHKHNQTSKPIIHRDVKSSNILLSEGFEPHLSDFGLAMWGPTTSSFVIQDDVVGTFGYLAPEYFMYGKVSDKIDVYAFGVVLLELISGREPIDSETCEGHEISLVTWAKPILESGDVKSLLDPKLQGKFDVAQMHRMVLAASLCITRAARLRPNMNQILKILNGCDEKVENMFKSEESDHDHSENLDDEVYPNSSAELHLSLALLDVDNDTASSYSSISINEYLKEHWSRSSSFN</sequence>
<dbReference type="EMBL" id="CM001219">
    <property type="protein sequence ID" value="AES74290.1"/>
    <property type="molecule type" value="Genomic_DNA"/>
</dbReference>
<dbReference type="InterPro" id="IPR046958">
    <property type="entry name" value="RBK1/2/STUNTED"/>
</dbReference>
<feature type="region of interest" description="Disordered" evidence="1">
    <location>
        <begin position="158"/>
        <end position="187"/>
    </location>
</feature>
<evidence type="ECO:0000313" key="4">
    <source>
        <dbReference type="EnsemblPlants" id="AES74290"/>
    </source>
</evidence>
<dbReference type="PANTHER" id="PTHR47987:SF11">
    <property type="entry name" value="RECEPTOR-LIKE CYTOSOLIC SERINE_THREONINE-PROTEIN KINASE RBK1 ISOFORM X1"/>
    <property type="match status" value="1"/>
</dbReference>
<dbReference type="PROSITE" id="PS00108">
    <property type="entry name" value="PROTEIN_KINASE_ST"/>
    <property type="match status" value="1"/>
</dbReference>